<dbReference type="GO" id="GO:0006631">
    <property type="term" value="P:fatty acid metabolic process"/>
    <property type="evidence" value="ECO:0007669"/>
    <property type="project" value="TreeGrafter"/>
</dbReference>
<comment type="caution">
    <text evidence="2">The sequence shown here is derived from an EMBL/GenBank/DDBJ whole genome shotgun (WGS) entry which is preliminary data.</text>
</comment>
<evidence type="ECO:0000313" key="2">
    <source>
        <dbReference type="EMBL" id="MDN0069032.1"/>
    </source>
</evidence>
<gene>
    <name evidence="2" type="ORF">QVN40_04860</name>
</gene>
<sequence>MECFDVGQDGFHGFLHTPVADSGRAARFAGKAIIVLGGSEGNENIPRDLGARFAHEGVTALGLCYWNAPGLPRELVEVPVESVERAAGLLRSRGFERIGVYGISKGGELALLAASLMPDISCAVALSPLDHVMPGITGSGSLLSKGVAVRSSWTWRDEPLPCVPGGMRLPYASIVRRSLRGRQLDMRFVYERMLGDATEQSAIKVELIRGPVLLVSPARDSMWPSDEACRRIELRLRAHSHSWEVERLSYGHASHIIVPMDTGMLKLFREERQFPRECAASREDAFGRVLDFLERWR</sequence>
<accession>A0AAW7JRJ2</accession>
<reference evidence="2" key="1">
    <citation type="submission" date="2023-06" db="EMBL/GenBank/DDBJ databases">
        <authorList>
            <person name="Zeman M."/>
            <person name="Kubasova T."/>
            <person name="Jahodarova E."/>
            <person name="Nykrynova M."/>
            <person name="Rychlik I."/>
        </authorList>
    </citation>
    <scope>NUCLEOTIDE SEQUENCE</scope>
    <source>
        <strain evidence="2">15_COKtk</strain>
    </source>
</reference>
<reference evidence="2" key="2">
    <citation type="submission" date="2023-08" db="EMBL/GenBank/DDBJ databases">
        <title>Identification and characterization of horizontal gene transfer across gut microbiota members of farm animals based on homology search.</title>
        <authorList>
            <person name="Schwarzerova J."/>
            <person name="Nykrynova M."/>
            <person name="Jureckova K."/>
            <person name="Cejkova D."/>
            <person name="Rychlik I."/>
        </authorList>
    </citation>
    <scope>NUCLEOTIDE SEQUENCE</scope>
    <source>
        <strain evidence="2">15_COKtk</strain>
    </source>
</reference>
<dbReference type="GO" id="GO:0006637">
    <property type="term" value="P:acyl-CoA metabolic process"/>
    <property type="evidence" value="ECO:0007669"/>
    <property type="project" value="TreeGrafter"/>
</dbReference>
<name>A0AAW7JRJ2_9ACTN</name>
<dbReference type="PANTHER" id="PTHR10824">
    <property type="entry name" value="ACYL-COENZYME A THIOESTERASE-RELATED"/>
    <property type="match status" value="1"/>
</dbReference>
<dbReference type="EMBL" id="JAUEIR010000004">
    <property type="protein sequence ID" value="MDN0069032.1"/>
    <property type="molecule type" value="Genomic_DNA"/>
</dbReference>
<organism evidence="2 3">
    <name type="scientific">Collinsella ihumii</name>
    <dbReference type="NCBI Taxonomy" id="1720204"/>
    <lineage>
        <taxon>Bacteria</taxon>
        <taxon>Bacillati</taxon>
        <taxon>Actinomycetota</taxon>
        <taxon>Coriobacteriia</taxon>
        <taxon>Coriobacteriales</taxon>
        <taxon>Coriobacteriaceae</taxon>
        <taxon>Collinsella</taxon>
    </lineage>
</organism>
<dbReference type="AlphaFoldDB" id="A0AAW7JRJ2"/>
<dbReference type="SUPFAM" id="SSF53474">
    <property type="entry name" value="alpha/beta-Hydrolases"/>
    <property type="match status" value="1"/>
</dbReference>
<dbReference type="GO" id="GO:0047617">
    <property type="term" value="F:fatty acyl-CoA hydrolase activity"/>
    <property type="evidence" value="ECO:0007669"/>
    <property type="project" value="TreeGrafter"/>
</dbReference>
<protein>
    <submittedName>
        <fullName evidence="2">Acyl-CoA thioester hydrolase/BAAT C-terminal domain-containing protein</fullName>
    </submittedName>
</protein>
<evidence type="ECO:0000313" key="3">
    <source>
        <dbReference type="Proteomes" id="UP001168505"/>
    </source>
</evidence>
<proteinExistence type="predicted"/>
<dbReference type="Gene3D" id="3.40.50.1820">
    <property type="entry name" value="alpha/beta hydrolase"/>
    <property type="match status" value="1"/>
</dbReference>
<keyword evidence="2" id="KW-0378">Hydrolase</keyword>
<dbReference type="Proteomes" id="UP001168505">
    <property type="component" value="Unassembled WGS sequence"/>
</dbReference>
<dbReference type="InterPro" id="IPR014940">
    <property type="entry name" value="BAAT_C"/>
</dbReference>
<dbReference type="PANTHER" id="PTHR10824:SF4">
    <property type="entry name" value="ACYL-COENZYME A THIOESTERASE 1-LIKE"/>
    <property type="match status" value="1"/>
</dbReference>
<dbReference type="Pfam" id="PF08840">
    <property type="entry name" value="BAAT_C"/>
    <property type="match status" value="1"/>
</dbReference>
<dbReference type="InterPro" id="IPR029058">
    <property type="entry name" value="AB_hydrolase_fold"/>
</dbReference>
<evidence type="ECO:0000259" key="1">
    <source>
        <dbReference type="Pfam" id="PF08840"/>
    </source>
</evidence>
<dbReference type="RefSeq" id="WP_289826932.1">
    <property type="nucleotide sequence ID" value="NZ_JAUEIR010000004.1"/>
</dbReference>
<feature type="domain" description="BAAT/Acyl-CoA thioester hydrolase C-terminal" evidence="1">
    <location>
        <begin position="96"/>
        <end position="259"/>
    </location>
</feature>